<evidence type="ECO:0000259" key="1">
    <source>
        <dbReference type="Pfam" id="PF00753"/>
    </source>
</evidence>
<reference evidence="3" key="1">
    <citation type="journal article" date="2013" name="Stand. Genomic Sci.">
        <title>Genome sequence of the thermophilic fresh-water bacterium Spirochaeta caldaria type strain (H1(T)), reclassification of Spirochaeta caldaria, Spirochaeta stenostrepta, and Spirochaeta zuelzerae in the genus Treponema as Treponema caldaria comb. nov., Treponema stenostrepta comb. nov., and Treponema zuelzerae comb. nov., and emendation of the genus Treponema.</title>
        <authorList>
            <person name="Abt B."/>
            <person name="Goker M."/>
            <person name="Scheuner C."/>
            <person name="Han C."/>
            <person name="Lu M."/>
            <person name="Misra M."/>
            <person name="Lapidus A."/>
            <person name="Nolan M."/>
            <person name="Lucas S."/>
            <person name="Hammon N."/>
            <person name="Deshpande S."/>
            <person name="Cheng J.F."/>
            <person name="Tapia R."/>
            <person name="Goodwin L.A."/>
            <person name="Pitluck S."/>
            <person name="Liolios K."/>
            <person name="Pagani I."/>
            <person name="Ivanova N."/>
            <person name="Mavromatis K."/>
            <person name="Mikhailova N."/>
            <person name="Huntemann M."/>
            <person name="Pati A."/>
            <person name="Chen A."/>
            <person name="Palaniappan K."/>
            <person name="Land M."/>
            <person name="Hauser L."/>
            <person name="Jeffries C.D."/>
            <person name="Rohde M."/>
            <person name="Spring S."/>
            <person name="Gronow S."/>
            <person name="Detter J.C."/>
            <person name="Bristow J."/>
            <person name="Eisen J.A."/>
            <person name="Markowitz V."/>
            <person name="Hugenholtz P."/>
            <person name="Kyrpides N.C."/>
            <person name="Woyke T."/>
            <person name="Klenk H.P."/>
        </authorList>
    </citation>
    <scope>NUCLEOTIDE SEQUENCE</scope>
    <source>
        <strain evidence="3">ATCC 51460 / DSM 7334 / H1</strain>
    </source>
</reference>
<dbReference type="Pfam" id="PF00753">
    <property type="entry name" value="Lactamase_B"/>
    <property type="match status" value="1"/>
</dbReference>
<dbReference type="InterPro" id="IPR041712">
    <property type="entry name" value="DHPS-like_MBL-fold"/>
</dbReference>
<proteinExistence type="predicted"/>
<dbReference type="OrthoDB" id="9803916at2"/>
<keyword evidence="3" id="KW-1185">Reference proteome</keyword>
<gene>
    <name evidence="2" type="ordered locus">Spica_0303</name>
</gene>
<name>F8EZV6_GRAC1</name>
<dbReference type="KEGG" id="scd:Spica_0303"/>
<dbReference type="PANTHER" id="PTHR13754:SF13">
    <property type="entry name" value="METALLO-BETA-LACTAMASE SUPERFAMILY PROTEIN (AFU_ORTHOLOGUE AFUA_3G07630)"/>
    <property type="match status" value="1"/>
</dbReference>
<protein>
    <submittedName>
        <fullName evidence="2">Beta-lactamase domain protein</fullName>
    </submittedName>
</protein>
<dbReference type="InterPro" id="IPR052926">
    <property type="entry name" value="Metallo-beta-lactamase_dom"/>
</dbReference>
<organism evidence="2 3">
    <name type="scientific">Gracilinema caldarium (strain ATCC 51460 / DSM 7334 / H1)</name>
    <name type="common">Treponema caldarium</name>
    <dbReference type="NCBI Taxonomy" id="744872"/>
    <lineage>
        <taxon>Bacteria</taxon>
        <taxon>Pseudomonadati</taxon>
        <taxon>Spirochaetota</taxon>
        <taxon>Spirochaetia</taxon>
        <taxon>Spirochaetales</taxon>
        <taxon>Breznakiellaceae</taxon>
        <taxon>Gracilinema</taxon>
    </lineage>
</organism>
<accession>F8EZV6</accession>
<dbReference type="SUPFAM" id="SSF56281">
    <property type="entry name" value="Metallo-hydrolase/oxidoreductase"/>
    <property type="match status" value="1"/>
</dbReference>
<dbReference type="PANTHER" id="PTHR13754">
    <property type="entry name" value="METALLO-BETA-LACTAMASE SUPERFAMILY PROTEIN"/>
    <property type="match status" value="1"/>
</dbReference>
<dbReference type="EMBL" id="CP002868">
    <property type="protein sequence ID" value="AEJ18469.1"/>
    <property type="molecule type" value="Genomic_DNA"/>
</dbReference>
<dbReference type="CDD" id="cd07713">
    <property type="entry name" value="DHPS-like_MBL-fold"/>
    <property type="match status" value="1"/>
</dbReference>
<dbReference type="HOGENOM" id="CLU_036012_0_0_12"/>
<dbReference type="InterPro" id="IPR001279">
    <property type="entry name" value="Metallo-B-lactamas"/>
</dbReference>
<dbReference type="AlphaFoldDB" id="F8EZV6"/>
<dbReference type="Gene3D" id="3.60.15.10">
    <property type="entry name" value="Ribonuclease Z/Hydroxyacylglutathione hydrolase-like"/>
    <property type="match status" value="1"/>
</dbReference>
<dbReference type="RefSeq" id="WP_013967781.1">
    <property type="nucleotide sequence ID" value="NC_015732.1"/>
</dbReference>
<dbReference type="eggNOG" id="COG1237">
    <property type="taxonomic scope" value="Bacteria"/>
</dbReference>
<evidence type="ECO:0000313" key="2">
    <source>
        <dbReference type="EMBL" id="AEJ18469.1"/>
    </source>
</evidence>
<feature type="domain" description="Metallo-beta-lactamase" evidence="1">
    <location>
        <begin position="40"/>
        <end position="100"/>
    </location>
</feature>
<dbReference type="STRING" id="744872.Spica_0303"/>
<dbReference type="Proteomes" id="UP000000503">
    <property type="component" value="Chromosome"/>
</dbReference>
<evidence type="ECO:0000313" key="3">
    <source>
        <dbReference type="Proteomes" id="UP000000503"/>
    </source>
</evidence>
<sequence length="315" mass="34654">MLTIQVLIENNLPPEVARPEAPQSEFPQPTTARNFIAEHGLSFWIEKEGHRLIFDTGKSGAFVQNAELLGIDLSSAEALVVSHGHYDHGGGLRTLAETAHYRGPLWTGPGFFDPKWSNESPRPRYLGLDVDRLYLESCGISCHELERGNAPSILQQGAHQGQAQTRKGAVKEILPGIFILGNFIRTHADEIIAPRFTVVRSGIGQSQADTFDDEICVVIPLPQGLVVLVGCAHPGLMNILDTAQQVFNQKLYAVFGGSHLVEADEPRIIRTRDYLQQNGAPFIALGHCTGPLAYDLLQQEIPHILPLYTGARYQL</sequence>
<dbReference type="InterPro" id="IPR036866">
    <property type="entry name" value="RibonucZ/Hydroxyglut_hydro"/>
</dbReference>
<dbReference type="GO" id="GO:0016740">
    <property type="term" value="F:transferase activity"/>
    <property type="evidence" value="ECO:0007669"/>
    <property type="project" value="TreeGrafter"/>
</dbReference>